<dbReference type="PANTHER" id="PTHR10809:SF6">
    <property type="entry name" value="AT11025P-RELATED"/>
    <property type="match status" value="1"/>
</dbReference>
<dbReference type="EMBL" id="CAJPVJ010001948">
    <property type="protein sequence ID" value="CAG2165545.1"/>
    <property type="molecule type" value="Genomic_DNA"/>
</dbReference>
<keyword evidence="4 8" id="KW-0479">Metal-binding</keyword>
<dbReference type="GO" id="GO:0090158">
    <property type="term" value="P:endoplasmic reticulum membrane organization"/>
    <property type="evidence" value="ECO:0007669"/>
    <property type="project" value="TreeGrafter"/>
</dbReference>
<proteinExistence type="inferred from homology"/>
<dbReference type="Pfam" id="PF00635">
    <property type="entry name" value="Motile_Sperm"/>
    <property type="match status" value="1"/>
</dbReference>
<dbReference type="InterPro" id="IPR013083">
    <property type="entry name" value="Znf_RING/FYVE/PHD"/>
</dbReference>
<evidence type="ECO:0000256" key="9">
    <source>
        <dbReference type="SAM" id="Coils"/>
    </source>
</evidence>
<evidence type="ECO:0000256" key="5">
    <source>
        <dbReference type="ARBA" id="ARBA00022833"/>
    </source>
</evidence>
<dbReference type="Proteomes" id="UP000728032">
    <property type="component" value="Unassembled WGS sequence"/>
</dbReference>
<dbReference type="Pfam" id="PF04564">
    <property type="entry name" value="U-box"/>
    <property type="match status" value="1"/>
</dbReference>
<evidence type="ECO:0008006" key="14">
    <source>
        <dbReference type="Google" id="ProtNLM"/>
    </source>
</evidence>
<accession>A0A7R9LRM7</accession>
<comment type="similarity">
    <text evidence="2">Belongs to the VAMP-associated protein (VAP) (TC 9.B.17) family.</text>
</comment>
<sequence length="322" mass="36487">FPNLSEMEKSEYTCSICHDIFCCPMTTPCCLQTLCEDCITGWLQNNTTCPYDRKSLSLDKLTRAPRVLANMLGNLSIKCDFWDKGCRKVVNLDDLIQHTAICEHNEANRPKTCDVCYCDKTRDHDCVDALLEAKCSANDEIDLLKRTVKELKSEKDQFLKTIQDIVARIGISAHRMTIYLTSTPQAISNQGQILMLDPMSELHFRGPFTVVVTSYLKLRNPCERRVCFKLKTTAPKRYCVRPNVGHIEAFGTVTIAVSLQPVDIDNLIGKNKHKFMVQTMFAPEGVVNQETLWEGVNPEAIMRSKLKCVFDVTPPSNETPVR</sequence>
<evidence type="ECO:0000313" key="12">
    <source>
        <dbReference type="EMBL" id="CAD7645199.1"/>
    </source>
</evidence>
<keyword evidence="4 8" id="KW-0863">Zinc-finger</keyword>
<keyword evidence="7" id="KW-0472">Membrane</keyword>
<dbReference type="GO" id="GO:0061817">
    <property type="term" value="P:endoplasmic reticulum-plasma membrane tethering"/>
    <property type="evidence" value="ECO:0007669"/>
    <property type="project" value="TreeGrafter"/>
</dbReference>
<gene>
    <name evidence="12" type="ORF">ONB1V03_LOCUS5085</name>
</gene>
<comment type="subcellular location">
    <subcellularLocation>
        <location evidence="1">Membrane</location>
        <topology evidence="1">Single-pass type IV membrane protein</topology>
    </subcellularLocation>
</comment>
<organism evidence="12">
    <name type="scientific">Oppiella nova</name>
    <dbReference type="NCBI Taxonomy" id="334625"/>
    <lineage>
        <taxon>Eukaryota</taxon>
        <taxon>Metazoa</taxon>
        <taxon>Ecdysozoa</taxon>
        <taxon>Arthropoda</taxon>
        <taxon>Chelicerata</taxon>
        <taxon>Arachnida</taxon>
        <taxon>Acari</taxon>
        <taxon>Acariformes</taxon>
        <taxon>Sarcoptiformes</taxon>
        <taxon>Oribatida</taxon>
        <taxon>Brachypylina</taxon>
        <taxon>Oppioidea</taxon>
        <taxon>Oppiidae</taxon>
        <taxon>Oppiella</taxon>
    </lineage>
</organism>
<dbReference type="GO" id="GO:0005789">
    <property type="term" value="C:endoplasmic reticulum membrane"/>
    <property type="evidence" value="ECO:0007669"/>
    <property type="project" value="InterPro"/>
</dbReference>
<dbReference type="PROSITE" id="PS50202">
    <property type="entry name" value="MSP"/>
    <property type="match status" value="1"/>
</dbReference>
<evidence type="ECO:0000259" key="11">
    <source>
        <dbReference type="PROSITE" id="PS50202"/>
    </source>
</evidence>
<feature type="non-terminal residue" evidence="12">
    <location>
        <position position="1"/>
    </location>
</feature>
<evidence type="ECO:0000256" key="1">
    <source>
        <dbReference type="ARBA" id="ARBA00004211"/>
    </source>
</evidence>
<dbReference type="InterPro" id="IPR001841">
    <property type="entry name" value="Znf_RING"/>
</dbReference>
<dbReference type="Gene3D" id="3.30.40.10">
    <property type="entry name" value="Zinc/RING finger domain, C3HC4 (zinc finger)"/>
    <property type="match status" value="1"/>
</dbReference>
<feature type="coiled-coil region" evidence="9">
    <location>
        <begin position="141"/>
        <end position="168"/>
    </location>
</feature>
<keyword evidence="5" id="KW-0862">Zinc</keyword>
<evidence type="ECO:0000256" key="4">
    <source>
        <dbReference type="ARBA" id="ARBA00022771"/>
    </source>
</evidence>
<dbReference type="PROSITE" id="PS50089">
    <property type="entry name" value="ZF_RING_2"/>
    <property type="match status" value="1"/>
</dbReference>
<dbReference type="SUPFAM" id="SSF49354">
    <property type="entry name" value="PapD-like"/>
    <property type="match status" value="1"/>
</dbReference>
<evidence type="ECO:0000256" key="6">
    <source>
        <dbReference type="ARBA" id="ARBA00022989"/>
    </source>
</evidence>
<dbReference type="SUPFAM" id="SSF57850">
    <property type="entry name" value="RING/U-box"/>
    <property type="match status" value="1"/>
</dbReference>
<evidence type="ECO:0000256" key="3">
    <source>
        <dbReference type="ARBA" id="ARBA00022692"/>
    </source>
</evidence>
<evidence type="ECO:0000256" key="2">
    <source>
        <dbReference type="ARBA" id="ARBA00008932"/>
    </source>
</evidence>
<keyword evidence="6" id="KW-1133">Transmembrane helix</keyword>
<evidence type="ECO:0000259" key="10">
    <source>
        <dbReference type="PROSITE" id="PS50089"/>
    </source>
</evidence>
<dbReference type="InterPro" id="IPR013783">
    <property type="entry name" value="Ig-like_fold"/>
</dbReference>
<dbReference type="PANTHER" id="PTHR10809">
    <property type="entry name" value="VESICLE-ASSOCIATED MEMBRANE PROTEIN-ASSOCIATED PROTEIN"/>
    <property type="match status" value="1"/>
</dbReference>
<dbReference type="OrthoDB" id="264603at2759"/>
<dbReference type="InterPro" id="IPR000535">
    <property type="entry name" value="MSP_dom"/>
</dbReference>
<dbReference type="InterPro" id="IPR016763">
    <property type="entry name" value="VAP"/>
</dbReference>
<dbReference type="Gene3D" id="2.60.40.10">
    <property type="entry name" value="Immunoglobulins"/>
    <property type="match status" value="1"/>
</dbReference>
<protein>
    <recommendedName>
        <fullName evidence="14">Major sperm protein</fullName>
    </recommendedName>
</protein>
<dbReference type="GO" id="GO:0033149">
    <property type="term" value="F:FFAT motif binding"/>
    <property type="evidence" value="ECO:0007669"/>
    <property type="project" value="TreeGrafter"/>
</dbReference>
<dbReference type="InterPro" id="IPR003613">
    <property type="entry name" value="Ubox_domain"/>
</dbReference>
<dbReference type="GO" id="GO:0005886">
    <property type="term" value="C:plasma membrane"/>
    <property type="evidence" value="ECO:0007669"/>
    <property type="project" value="TreeGrafter"/>
</dbReference>
<dbReference type="InterPro" id="IPR008962">
    <property type="entry name" value="PapD-like_sf"/>
</dbReference>
<name>A0A7R9LRM7_9ACAR</name>
<dbReference type="EMBL" id="OC916773">
    <property type="protein sequence ID" value="CAD7645199.1"/>
    <property type="molecule type" value="Genomic_DNA"/>
</dbReference>
<feature type="domain" description="MSP" evidence="11">
    <location>
        <begin position="193"/>
        <end position="311"/>
    </location>
</feature>
<evidence type="ECO:0000256" key="7">
    <source>
        <dbReference type="ARBA" id="ARBA00023136"/>
    </source>
</evidence>
<dbReference type="GO" id="GO:0004842">
    <property type="term" value="F:ubiquitin-protein transferase activity"/>
    <property type="evidence" value="ECO:0007669"/>
    <property type="project" value="InterPro"/>
</dbReference>
<evidence type="ECO:0000313" key="13">
    <source>
        <dbReference type="Proteomes" id="UP000728032"/>
    </source>
</evidence>
<dbReference type="GO" id="GO:0016567">
    <property type="term" value="P:protein ubiquitination"/>
    <property type="evidence" value="ECO:0007669"/>
    <property type="project" value="InterPro"/>
</dbReference>
<keyword evidence="9" id="KW-0175">Coiled coil</keyword>
<evidence type="ECO:0000256" key="8">
    <source>
        <dbReference type="PROSITE-ProRule" id="PRU00175"/>
    </source>
</evidence>
<dbReference type="AlphaFoldDB" id="A0A7R9LRM7"/>
<reference evidence="12" key="1">
    <citation type="submission" date="2020-11" db="EMBL/GenBank/DDBJ databases">
        <authorList>
            <person name="Tran Van P."/>
        </authorList>
    </citation>
    <scope>NUCLEOTIDE SEQUENCE</scope>
</reference>
<keyword evidence="3" id="KW-0812">Transmembrane</keyword>
<feature type="domain" description="RING-type" evidence="10">
    <location>
        <begin position="14"/>
        <end position="53"/>
    </location>
</feature>
<keyword evidence="13" id="KW-1185">Reference proteome</keyword>
<dbReference type="GO" id="GO:0008270">
    <property type="term" value="F:zinc ion binding"/>
    <property type="evidence" value="ECO:0007669"/>
    <property type="project" value="UniProtKB-KW"/>
</dbReference>